<organism evidence="1 2">
    <name type="scientific">Symbiodinium natans</name>
    <dbReference type="NCBI Taxonomy" id="878477"/>
    <lineage>
        <taxon>Eukaryota</taxon>
        <taxon>Sar</taxon>
        <taxon>Alveolata</taxon>
        <taxon>Dinophyceae</taxon>
        <taxon>Suessiales</taxon>
        <taxon>Symbiodiniaceae</taxon>
        <taxon>Symbiodinium</taxon>
    </lineage>
</organism>
<keyword evidence="2" id="KW-1185">Reference proteome</keyword>
<evidence type="ECO:0000313" key="1">
    <source>
        <dbReference type="EMBL" id="CAE7560618.1"/>
    </source>
</evidence>
<accession>A0A812U8W4</accession>
<gene>
    <name evidence="1" type="ORF">SNAT2548_LOCUS31604</name>
</gene>
<evidence type="ECO:0000313" key="2">
    <source>
        <dbReference type="Proteomes" id="UP000604046"/>
    </source>
</evidence>
<dbReference type="Proteomes" id="UP000604046">
    <property type="component" value="Unassembled WGS sequence"/>
</dbReference>
<comment type="caution">
    <text evidence="1">The sequence shown here is derived from an EMBL/GenBank/DDBJ whole genome shotgun (WGS) entry which is preliminary data.</text>
</comment>
<name>A0A812U8W4_9DINO</name>
<dbReference type="AlphaFoldDB" id="A0A812U8W4"/>
<proteinExistence type="predicted"/>
<dbReference type="EMBL" id="CAJNDS010002667">
    <property type="protein sequence ID" value="CAE7560618.1"/>
    <property type="molecule type" value="Genomic_DNA"/>
</dbReference>
<reference evidence="1" key="1">
    <citation type="submission" date="2021-02" db="EMBL/GenBank/DDBJ databases">
        <authorList>
            <person name="Dougan E. K."/>
            <person name="Rhodes N."/>
            <person name="Thang M."/>
            <person name="Chan C."/>
        </authorList>
    </citation>
    <scope>NUCLEOTIDE SEQUENCE</scope>
</reference>
<protein>
    <submittedName>
        <fullName evidence="1">Uncharacterized protein</fullName>
    </submittedName>
</protein>
<sequence>MSLLNRLSYSTHCIVCCGVRENLCRSHLNVSKRINPQSEPPLAGNPTDGNAPCTQLSSLPYSSRSFNLKDSCNLSRLATEEKEQRETWKGAGKTRKATVNMNMKSVWALKWLGPALHAFREEKRAFHVTWHIAQETEEKRHDVNLWFSCSRCGDLDDILPGTTDGRRCATLKYTLRFDFQQSAASVCKLCMLCY</sequence>